<evidence type="ECO:0000256" key="2">
    <source>
        <dbReference type="ARBA" id="ARBA00009773"/>
    </source>
</evidence>
<dbReference type="PANTHER" id="PTHR21716:SF64">
    <property type="entry name" value="AI-2 TRANSPORT PROTEIN TQSA"/>
    <property type="match status" value="1"/>
</dbReference>
<accession>A0ABS2KGW5</accession>
<feature type="region of interest" description="Disordered" evidence="6">
    <location>
        <begin position="351"/>
        <end position="373"/>
    </location>
</feature>
<name>A0ABS2KGW5_9GAMM</name>
<keyword evidence="9" id="KW-1185">Reference proteome</keyword>
<organism evidence="8 9">
    <name type="scientific">Dyella mobilis</name>
    <dbReference type="NCBI Taxonomy" id="1849582"/>
    <lineage>
        <taxon>Bacteria</taxon>
        <taxon>Pseudomonadati</taxon>
        <taxon>Pseudomonadota</taxon>
        <taxon>Gammaproteobacteria</taxon>
        <taxon>Lysobacterales</taxon>
        <taxon>Rhodanobacteraceae</taxon>
        <taxon>Dyella</taxon>
    </lineage>
</organism>
<evidence type="ECO:0000256" key="4">
    <source>
        <dbReference type="ARBA" id="ARBA00022989"/>
    </source>
</evidence>
<protein>
    <submittedName>
        <fullName evidence="8">AI-2E family transporter</fullName>
    </submittedName>
</protein>
<evidence type="ECO:0000313" key="8">
    <source>
        <dbReference type="EMBL" id="MBM7130386.1"/>
    </source>
</evidence>
<evidence type="ECO:0000256" key="7">
    <source>
        <dbReference type="SAM" id="Phobius"/>
    </source>
</evidence>
<dbReference type="RefSeq" id="WP_204632660.1">
    <property type="nucleotide sequence ID" value="NZ_BSOC01000002.1"/>
</dbReference>
<dbReference type="InterPro" id="IPR002549">
    <property type="entry name" value="AI-2E-like"/>
</dbReference>
<dbReference type="Pfam" id="PF01594">
    <property type="entry name" value="AI-2E_transport"/>
    <property type="match status" value="1"/>
</dbReference>
<dbReference type="Proteomes" id="UP001430193">
    <property type="component" value="Unassembled WGS sequence"/>
</dbReference>
<feature type="transmembrane region" description="Helical" evidence="7">
    <location>
        <begin position="198"/>
        <end position="219"/>
    </location>
</feature>
<evidence type="ECO:0000256" key="5">
    <source>
        <dbReference type="ARBA" id="ARBA00023136"/>
    </source>
</evidence>
<comment type="caution">
    <text evidence="8">The sequence shown here is derived from an EMBL/GenBank/DDBJ whole genome shotgun (WGS) entry which is preliminary data.</text>
</comment>
<gene>
    <name evidence="8" type="ORF">ISS99_12665</name>
</gene>
<proteinExistence type="inferred from homology"/>
<feature type="transmembrane region" description="Helical" evidence="7">
    <location>
        <begin position="49"/>
        <end position="73"/>
    </location>
</feature>
<feature type="transmembrane region" description="Helical" evidence="7">
    <location>
        <begin position="226"/>
        <end position="250"/>
    </location>
</feature>
<keyword evidence="3 7" id="KW-0812">Transmembrane</keyword>
<feature type="transmembrane region" description="Helical" evidence="7">
    <location>
        <begin position="286"/>
        <end position="304"/>
    </location>
</feature>
<evidence type="ECO:0000256" key="3">
    <source>
        <dbReference type="ARBA" id="ARBA00022692"/>
    </source>
</evidence>
<evidence type="ECO:0000256" key="6">
    <source>
        <dbReference type="SAM" id="MobiDB-lite"/>
    </source>
</evidence>
<dbReference type="EMBL" id="JADIKF010000039">
    <property type="protein sequence ID" value="MBM7130386.1"/>
    <property type="molecule type" value="Genomic_DNA"/>
</dbReference>
<comment type="subcellular location">
    <subcellularLocation>
        <location evidence="1">Membrane</location>
        <topology evidence="1">Multi-pass membrane protein</topology>
    </subcellularLocation>
</comment>
<feature type="transmembrane region" description="Helical" evidence="7">
    <location>
        <begin position="137"/>
        <end position="156"/>
    </location>
</feature>
<reference evidence="8" key="1">
    <citation type="submission" date="2020-10" db="EMBL/GenBank/DDBJ databases">
        <title>Phylogeny of dyella-like bacteria.</title>
        <authorList>
            <person name="Fu J."/>
        </authorList>
    </citation>
    <scope>NUCLEOTIDE SEQUENCE</scope>
    <source>
        <strain evidence="8">DHON07</strain>
    </source>
</reference>
<feature type="compositionally biased region" description="Polar residues" evidence="6">
    <location>
        <begin position="354"/>
        <end position="363"/>
    </location>
</feature>
<comment type="similarity">
    <text evidence="2">Belongs to the autoinducer-2 exporter (AI-2E) (TC 2.A.86) family.</text>
</comment>
<keyword evidence="4 7" id="KW-1133">Transmembrane helix</keyword>
<feature type="transmembrane region" description="Helical" evidence="7">
    <location>
        <begin position="256"/>
        <end position="277"/>
    </location>
</feature>
<evidence type="ECO:0000256" key="1">
    <source>
        <dbReference type="ARBA" id="ARBA00004141"/>
    </source>
</evidence>
<keyword evidence="5 7" id="KW-0472">Membrane</keyword>
<dbReference type="PANTHER" id="PTHR21716">
    <property type="entry name" value="TRANSMEMBRANE PROTEIN"/>
    <property type="match status" value="1"/>
</dbReference>
<evidence type="ECO:0000313" key="9">
    <source>
        <dbReference type="Proteomes" id="UP001430193"/>
    </source>
</evidence>
<sequence>MLAIIVVIGLLVWLLAPVLMPFAIAAMLAYLGDPLANRLERLGVGRTLAVSIVFVLLMLLIAAALLLLIPLIARQIENLVENFPHYIEWGKGTALPWLQAKLHLDPNAFDTDRLMAELKEHLGSIGSVLGKISRSGVGVVMWLTNLVLIPVVWFYLLRDWDRLVAWVDRMLPRSVEPTVAHLARESDAVLGAFVRGQLLVMLALAIYYGVALTLVGISVGPLIGMVAGLLSFVPYLGFITGFGAAIIASLVTHGDWTHLLLVIGVFVIGQLLEGYVLVPRLVGEKIGLHPVAVIFAVLAGGYLFGFLGVLLALPAASVILVVLRYLAERYRMSDLYTEQGSLDAVLAEAVADDQSATEPTSTHVAKGDDTHES</sequence>